<feature type="transmembrane region" description="Helical" evidence="5">
    <location>
        <begin position="271"/>
        <end position="293"/>
    </location>
</feature>
<name>A0A6N4SNN7_CYTH3</name>
<proteinExistence type="predicted"/>
<feature type="transmembrane region" description="Helical" evidence="5">
    <location>
        <begin position="363"/>
        <end position="382"/>
    </location>
</feature>
<feature type="transmembrane region" description="Helical" evidence="5">
    <location>
        <begin position="209"/>
        <end position="225"/>
    </location>
</feature>
<feature type="transmembrane region" description="Helical" evidence="5">
    <location>
        <begin position="305"/>
        <end position="326"/>
    </location>
</feature>
<keyword evidence="3" id="KW-0050">Antiport</keyword>
<dbReference type="GO" id="GO:0006811">
    <property type="term" value="P:monoatomic ion transport"/>
    <property type="evidence" value="ECO:0007669"/>
    <property type="project" value="UniProtKB-KW"/>
</dbReference>
<dbReference type="EMBL" id="CP000383">
    <property type="protein sequence ID" value="ABG57913.1"/>
    <property type="molecule type" value="Genomic_DNA"/>
</dbReference>
<organism evidence="6 7">
    <name type="scientific">Cytophaga hutchinsonii (strain ATCC 33406 / DSM 1761 / CIP 103989 / NBRC 15051 / NCIMB 9469 / D465)</name>
    <dbReference type="NCBI Taxonomy" id="269798"/>
    <lineage>
        <taxon>Bacteria</taxon>
        <taxon>Pseudomonadati</taxon>
        <taxon>Bacteroidota</taxon>
        <taxon>Cytophagia</taxon>
        <taxon>Cytophagales</taxon>
        <taxon>Cytophagaceae</taxon>
        <taxon>Cytophaga</taxon>
    </lineage>
</organism>
<dbReference type="GO" id="GO:0015297">
    <property type="term" value="F:antiporter activity"/>
    <property type="evidence" value="ECO:0007669"/>
    <property type="project" value="UniProtKB-KW"/>
</dbReference>
<reference evidence="6 7" key="1">
    <citation type="journal article" date="2007" name="Appl. Environ. Microbiol.">
        <title>Genome sequence of the cellulolytic gliding bacterium Cytophaga hutchinsonii.</title>
        <authorList>
            <person name="Xie G."/>
            <person name="Bruce D.C."/>
            <person name="Challacombe J.F."/>
            <person name="Chertkov O."/>
            <person name="Detter J.C."/>
            <person name="Gilna P."/>
            <person name="Han C.S."/>
            <person name="Lucas S."/>
            <person name="Misra M."/>
            <person name="Myers G.L."/>
            <person name="Richardson P."/>
            <person name="Tapia R."/>
            <person name="Thayer N."/>
            <person name="Thompson L.S."/>
            <person name="Brettin T.S."/>
            <person name="Henrissat B."/>
            <person name="Wilson D.B."/>
            <person name="McBride M.J."/>
        </authorList>
    </citation>
    <scope>NUCLEOTIDE SEQUENCE [LARGE SCALE GENOMIC DNA]</scope>
    <source>
        <strain evidence="7">ATCC 33406 / DSM 1761 / CIP 103989 / NBRC 15051 / NCIMB 9469 / D465</strain>
    </source>
</reference>
<dbReference type="RefSeq" id="WP_011584029.1">
    <property type="nucleotide sequence ID" value="NC_008255.1"/>
</dbReference>
<feature type="transmembrane region" description="Helical" evidence="5">
    <location>
        <begin position="231"/>
        <end position="250"/>
    </location>
</feature>
<evidence type="ECO:0000256" key="4">
    <source>
        <dbReference type="ARBA" id="ARBA00023065"/>
    </source>
</evidence>
<dbReference type="AlphaFoldDB" id="A0A6N4SNN7"/>
<keyword evidence="5" id="KW-0812">Transmembrane</keyword>
<feature type="transmembrane region" description="Helical" evidence="5">
    <location>
        <begin position="90"/>
        <end position="108"/>
    </location>
</feature>
<keyword evidence="5" id="KW-1133">Transmembrane helix</keyword>
<evidence type="ECO:0000313" key="6">
    <source>
        <dbReference type="EMBL" id="ABG57913.1"/>
    </source>
</evidence>
<dbReference type="KEGG" id="chu:CHU_0626"/>
<feature type="transmembrane region" description="Helical" evidence="5">
    <location>
        <begin position="181"/>
        <end position="202"/>
    </location>
</feature>
<dbReference type="InterPro" id="IPR038770">
    <property type="entry name" value="Na+/solute_symporter_sf"/>
</dbReference>
<feature type="transmembrane region" description="Helical" evidence="5">
    <location>
        <begin position="56"/>
        <end position="78"/>
    </location>
</feature>
<dbReference type="Proteomes" id="UP000001822">
    <property type="component" value="Chromosome"/>
</dbReference>
<comment type="subcellular location">
    <subcellularLocation>
        <location evidence="1">Cell membrane</location>
        <topology evidence="1">Multi-pass membrane protein</topology>
    </subcellularLocation>
</comment>
<dbReference type="GO" id="GO:0005886">
    <property type="term" value="C:plasma membrane"/>
    <property type="evidence" value="ECO:0007669"/>
    <property type="project" value="UniProtKB-SubCell"/>
</dbReference>
<evidence type="ECO:0000256" key="5">
    <source>
        <dbReference type="SAM" id="Phobius"/>
    </source>
</evidence>
<accession>A0A6N4SNN7</accession>
<keyword evidence="5" id="KW-0472">Membrane</keyword>
<dbReference type="PANTHER" id="PTHR32507">
    <property type="entry name" value="NA(+)/H(+) ANTIPORTER 1"/>
    <property type="match status" value="1"/>
</dbReference>
<keyword evidence="7" id="KW-1185">Reference proteome</keyword>
<dbReference type="OrthoDB" id="643057at2"/>
<sequence length="396" mass="43966">MSILITVCVLLLLAYIFDLTASFTKIPSVILLLVSGWLVKQACHALKINVPDLDPLLPVLGTVGLILIVLEGSLELEVDKTKFPMIKKSIAVACIPMVVLALLLGYFFKHVGGYTLKDSITYAIPFCVISSAIAIPSVSGLHSRVREFVVFETSMSDILGVLFFNFVALNAVINTDSLIEFFIQIVVITVLSFIATICLSLLLTKVNHHIKYSPIIIIIILFYGISKIYHLPGLVFIIIFGLLLGNIKELSKLKFLRKIQYQAIETEVKKLHELSIEAAFLIRSLFFLLFGFLMHTREVLNPDTILYALGIVAAIIIIRLLQLAFYRIPLVPILFIAPRGLITILLFVAIIPEPTGSVVTKSLVIQVIVISALVMMLGLMLTPKQMLAESQHEKLR</sequence>
<feature type="transmembrane region" description="Helical" evidence="5">
    <location>
        <begin position="148"/>
        <end position="169"/>
    </location>
</feature>
<gene>
    <name evidence="6" type="ordered locus">CHU_0626</name>
</gene>
<evidence type="ECO:0000256" key="2">
    <source>
        <dbReference type="ARBA" id="ARBA00022448"/>
    </source>
</evidence>
<evidence type="ECO:0000256" key="1">
    <source>
        <dbReference type="ARBA" id="ARBA00004651"/>
    </source>
</evidence>
<protein>
    <submittedName>
        <fullName evidence="6">Sodium/proton antiporter, CPA1 family</fullName>
    </submittedName>
</protein>
<keyword evidence="2" id="KW-0813">Transport</keyword>
<dbReference type="Gene3D" id="1.20.1530.20">
    <property type="match status" value="1"/>
</dbReference>
<feature type="transmembrane region" description="Helical" evidence="5">
    <location>
        <begin position="120"/>
        <end position="141"/>
    </location>
</feature>
<dbReference type="PANTHER" id="PTHR32507:SF0">
    <property type="entry name" value="NA(+)_H(+) ANTIPORTER 2-RELATED"/>
    <property type="match status" value="1"/>
</dbReference>
<evidence type="ECO:0000256" key="3">
    <source>
        <dbReference type="ARBA" id="ARBA00022449"/>
    </source>
</evidence>
<keyword evidence="4" id="KW-0406">Ion transport</keyword>
<evidence type="ECO:0000313" key="7">
    <source>
        <dbReference type="Proteomes" id="UP000001822"/>
    </source>
</evidence>
<feature type="transmembrane region" description="Helical" evidence="5">
    <location>
        <begin position="333"/>
        <end position="351"/>
    </location>
</feature>